<dbReference type="RefSeq" id="WP_309483545.1">
    <property type="nucleotide sequence ID" value="NZ_CP133720.1"/>
</dbReference>
<evidence type="ECO:0000313" key="5">
    <source>
        <dbReference type="EMBL" id="WMW82068.1"/>
    </source>
</evidence>
<reference evidence="5" key="1">
    <citation type="submission" date="2023-09" db="EMBL/GenBank/DDBJ databases">
        <title>Undibacterium sp. 20NA77.5 isolated from freshwater.</title>
        <authorList>
            <person name="Le V."/>
            <person name="Ko S.-R."/>
            <person name="Ahn C.-Y."/>
            <person name="Oh H.-M."/>
        </authorList>
    </citation>
    <scope>NUCLEOTIDE SEQUENCE</scope>
    <source>
        <strain evidence="5">20NA77.5</strain>
    </source>
</reference>
<evidence type="ECO:0000256" key="2">
    <source>
        <dbReference type="ARBA" id="ARBA00023110"/>
    </source>
</evidence>
<sequence length="444" mass="47032">MLSACGGNADAPTQATYTLSAPPMAAAPASTPIVIAASRNSYAIKRTPSGYVAHNKNATGALVTPTVSQPLLQFNDFLVNTQIGENSKTIPANTLNSIIELYIAFFNRVPDANGLSYWIDQTKAGMSSDAMANNFYAAALIFSDVTGYSSGMSNSDFVKVIYKNVLGRNEVDAEGLAYWTAALEKPAGTPGAETRGTLIRTIAGTAHNFKGNAQYGWVADLLDNKLAVGTYFAVQHGLNYLNDKASITNGVAIAAAVTPTDTTAAKNLIGMTDQSFDLRSTSAATIVNMKTSLGDIVVELNPSKAPITVTNFLRYVDVGFYSNKIFHRVIKDFVIQGGGFTADFIQASTYPPIKLEAGNGLSNIRGSIAMARTNVADSATSQFFINNVDNITLDTYSGGYAVFGQVIAGLDVVDKIRVVPTSTRGAYTDVPVSNVVITSVTRVN</sequence>
<dbReference type="GO" id="GO:0003755">
    <property type="term" value="F:peptidyl-prolyl cis-trans isomerase activity"/>
    <property type="evidence" value="ECO:0007669"/>
    <property type="project" value="UniProtKB-EC"/>
</dbReference>
<dbReference type="Pfam" id="PF00160">
    <property type="entry name" value="Pro_isomerase"/>
    <property type="match status" value="1"/>
</dbReference>
<dbReference type="CDD" id="cd01920">
    <property type="entry name" value="cyclophilin_EcCYP_like"/>
    <property type="match status" value="1"/>
</dbReference>
<keyword evidence="2" id="KW-0697">Rotamase</keyword>
<dbReference type="EC" id="5.2.1.8" evidence="1"/>
<dbReference type="PRINTS" id="PR00153">
    <property type="entry name" value="CSAPPISMRASE"/>
</dbReference>
<evidence type="ECO:0000256" key="3">
    <source>
        <dbReference type="ARBA" id="ARBA00023235"/>
    </source>
</evidence>
<protein>
    <recommendedName>
        <fullName evidence="1">peptidylprolyl isomerase</fullName>
        <ecNumber evidence="1">5.2.1.8</ecNumber>
    </recommendedName>
</protein>
<dbReference type="SUPFAM" id="SSF50891">
    <property type="entry name" value="Cyclophilin-like"/>
    <property type="match status" value="1"/>
</dbReference>
<dbReference type="InterPro" id="IPR025282">
    <property type="entry name" value="DUF4214"/>
</dbReference>
<feature type="domain" description="PPIase cyclophilin-type" evidence="4">
    <location>
        <begin position="283"/>
        <end position="442"/>
    </location>
</feature>
<dbReference type="Proteomes" id="UP001181355">
    <property type="component" value="Chromosome"/>
</dbReference>
<proteinExistence type="predicted"/>
<evidence type="ECO:0000256" key="1">
    <source>
        <dbReference type="ARBA" id="ARBA00013194"/>
    </source>
</evidence>
<dbReference type="Pfam" id="PF13946">
    <property type="entry name" value="DUF4214"/>
    <property type="match status" value="1"/>
</dbReference>
<dbReference type="InterPro" id="IPR044665">
    <property type="entry name" value="E_coli_cyclophilin_A-like"/>
</dbReference>
<keyword evidence="6" id="KW-1185">Reference proteome</keyword>
<evidence type="ECO:0000259" key="4">
    <source>
        <dbReference type="PROSITE" id="PS50072"/>
    </source>
</evidence>
<dbReference type="EMBL" id="CP133720">
    <property type="protein sequence ID" value="WMW82068.1"/>
    <property type="molecule type" value="Genomic_DNA"/>
</dbReference>
<dbReference type="PROSITE" id="PS50072">
    <property type="entry name" value="CSA_PPIASE_2"/>
    <property type="match status" value="1"/>
</dbReference>
<name>A0ABY9RLH7_9BURK</name>
<keyword evidence="3 5" id="KW-0413">Isomerase</keyword>
<organism evidence="5 6">
    <name type="scientific">Undibacterium cyanobacteriorum</name>
    <dbReference type="NCBI Taxonomy" id="3073561"/>
    <lineage>
        <taxon>Bacteria</taxon>
        <taxon>Pseudomonadati</taxon>
        <taxon>Pseudomonadota</taxon>
        <taxon>Betaproteobacteria</taxon>
        <taxon>Burkholderiales</taxon>
        <taxon>Oxalobacteraceae</taxon>
        <taxon>Undibacterium</taxon>
    </lineage>
</organism>
<dbReference type="InterPro" id="IPR029000">
    <property type="entry name" value="Cyclophilin-like_dom_sf"/>
</dbReference>
<dbReference type="InterPro" id="IPR002130">
    <property type="entry name" value="Cyclophilin-type_PPIase_dom"/>
</dbReference>
<gene>
    <name evidence="5" type="ORF">RF679_07225</name>
</gene>
<dbReference type="PANTHER" id="PTHR43246">
    <property type="entry name" value="PEPTIDYL-PROLYL CIS-TRANS ISOMERASE CYP38, CHLOROPLASTIC"/>
    <property type="match status" value="1"/>
</dbReference>
<evidence type="ECO:0000313" key="6">
    <source>
        <dbReference type="Proteomes" id="UP001181355"/>
    </source>
</evidence>
<dbReference type="Gene3D" id="2.40.100.10">
    <property type="entry name" value="Cyclophilin-like"/>
    <property type="match status" value="1"/>
</dbReference>
<accession>A0ABY9RLH7</accession>